<protein>
    <submittedName>
        <fullName evidence="1">Uncharacterized protein</fullName>
    </submittedName>
</protein>
<dbReference type="Proteomes" id="UP000663829">
    <property type="component" value="Unassembled WGS sequence"/>
</dbReference>
<dbReference type="Proteomes" id="UP000681722">
    <property type="component" value="Unassembled WGS sequence"/>
</dbReference>
<sequence>MLIPNVLKSRGLLNRLLKKQQSDAEIIQQFKSVERANMEITIRDNTDPSIGNPLISLLNRRDKFEKKDFEEIVCYNEELWEALNVRKFENVFILDINRIGKELPQKYKNI</sequence>
<proteinExistence type="predicted"/>
<accession>A0A814VIC1</accession>
<reference evidence="1" key="1">
    <citation type="submission" date="2021-02" db="EMBL/GenBank/DDBJ databases">
        <authorList>
            <person name="Nowell W R."/>
        </authorList>
    </citation>
    <scope>NUCLEOTIDE SEQUENCE</scope>
</reference>
<evidence type="ECO:0000313" key="1">
    <source>
        <dbReference type="EMBL" id="CAF1185817.1"/>
    </source>
</evidence>
<dbReference type="EMBL" id="CAJNOQ010008013">
    <property type="protein sequence ID" value="CAF1185817.1"/>
    <property type="molecule type" value="Genomic_DNA"/>
</dbReference>
<organism evidence="1 3">
    <name type="scientific">Didymodactylos carnosus</name>
    <dbReference type="NCBI Taxonomy" id="1234261"/>
    <lineage>
        <taxon>Eukaryota</taxon>
        <taxon>Metazoa</taxon>
        <taxon>Spiralia</taxon>
        <taxon>Gnathifera</taxon>
        <taxon>Rotifera</taxon>
        <taxon>Eurotatoria</taxon>
        <taxon>Bdelloidea</taxon>
        <taxon>Philodinida</taxon>
        <taxon>Philodinidae</taxon>
        <taxon>Didymodactylos</taxon>
    </lineage>
</organism>
<dbReference type="EMBL" id="CAJOBC010008015">
    <property type="protein sequence ID" value="CAF3950066.1"/>
    <property type="molecule type" value="Genomic_DNA"/>
</dbReference>
<gene>
    <name evidence="1" type="ORF">GPM918_LOCUS22940</name>
    <name evidence="2" type="ORF">SRO942_LOCUS22941</name>
</gene>
<comment type="caution">
    <text evidence="1">The sequence shown here is derived from an EMBL/GenBank/DDBJ whole genome shotgun (WGS) entry which is preliminary data.</text>
</comment>
<dbReference type="AlphaFoldDB" id="A0A814VIC1"/>
<evidence type="ECO:0000313" key="3">
    <source>
        <dbReference type="Proteomes" id="UP000663829"/>
    </source>
</evidence>
<name>A0A814VIC1_9BILA</name>
<evidence type="ECO:0000313" key="2">
    <source>
        <dbReference type="EMBL" id="CAF3950066.1"/>
    </source>
</evidence>
<keyword evidence="3" id="KW-1185">Reference proteome</keyword>